<comment type="cofactor">
    <cofactor evidence="1">
        <name>Mg(2+)</name>
        <dbReference type="ChEBI" id="CHEBI:18420"/>
    </cofactor>
</comment>
<evidence type="ECO:0000256" key="3">
    <source>
        <dbReference type="ARBA" id="ARBA00022801"/>
    </source>
</evidence>
<organism evidence="5 6">
    <name type="scientific">Psychrobacter raelei</name>
    <dbReference type="NCBI Taxonomy" id="2565531"/>
    <lineage>
        <taxon>Bacteria</taxon>
        <taxon>Pseudomonadati</taxon>
        <taxon>Pseudomonadota</taxon>
        <taxon>Gammaproteobacteria</taxon>
        <taxon>Moraxellales</taxon>
        <taxon>Moraxellaceae</taxon>
        <taxon>Psychrobacter</taxon>
    </lineage>
</organism>
<dbReference type="EMBL" id="CP093310">
    <property type="protein sequence ID" value="UNK04377.1"/>
    <property type="molecule type" value="Genomic_DNA"/>
</dbReference>
<keyword evidence="2" id="KW-0540">Nuclease</keyword>
<dbReference type="SMART" id="SM00990">
    <property type="entry name" value="VRR_NUC"/>
    <property type="match status" value="1"/>
</dbReference>
<evidence type="ECO:0000256" key="1">
    <source>
        <dbReference type="ARBA" id="ARBA00001946"/>
    </source>
</evidence>
<reference evidence="5" key="1">
    <citation type="submission" date="2024-03" db="EMBL/GenBank/DDBJ databases">
        <title>Psychrobacter raelis sp. nov. isolated from a dog with peritonitis.</title>
        <authorList>
            <person name="Schiavone A."/>
            <person name="Manzulli V."/>
            <person name="Camarda A."/>
            <person name="Cafiero M.A."/>
            <person name="Vasco I."/>
            <person name="Marino L."/>
            <person name="Pennuzzi G."/>
            <person name="Serrecchia L."/>
            <person name="Galante D."/>
            <person name="Pugliese N."/>
        </authorList>
    </citation>
    <scope>NUCLEOTIDE SEQUENCE</scope>
    <source>
        <strain evidence="5">PraFG1</strain>
    </source>
</reference>
<evidence type="ECO:0000313" key="5">
    <source>
        <dbReference type="EMBL" id="UNK04377.1"/>
    </source>
</evidence>
<dbReference type="InterPro" id="IPR014883">
    <property type="entry name" value="VRR_NUC"/>
</dbReference>
<dbReference type="Pfam" id="PF08774">
    <property type="entry name" value="VRR_NUC"/>
    <property type="match status" value="1"/>
</dbReference>
<dbReference type="InterPro" id="IPR011856">
    <property type="entry name" value="tRNA_endonuc-like_dom_sf"/>
</dbReference>
<dbReference type="Gene3D" id="3.40.1350.10">
    <property type="match status" value="1"/>
</dbReference>
<evidence type="ECO:0000259" key="4">
    <source>
        <dbReference type="SMART" id="SM00990"/>
    </source>
</evidence>
<dbReference type="KEGG" id="prae:MN210_08415"/>
<dbReference type="AlphaFoldDB" id="A0AAT9PE16"/>
<keyword evidence="3" id="KW-0378">Hydrolase</keyword>
<keyword evidence="6" id="KW-1185">Reference proteome</keyword>
<dbReference type="GO" id="GO:0003676">
    <property type="term" value="F:nucleic acid binding"/>
    <property type="evidence" value="ECO:0007669"/>
    <property type="project" value="InterPro"/>
</dbReference>
<name>A0AAT9PE16_9GAMM</name>
<sequence length="148" mass="16473">MRGKRIGLSEDEVQTVVMNWSKRQKFKGRPLFDYIHHSPNGGKRAAKVGSSGKRYSPEAAKFKRMGVKAGYPDLIIDIARGAYHGLRIEIKKDGNSYATPAQKERIEMLAKEGYCAVVAKGIDNVIEVIQQYIKLGDFDGVSQLTADK</sequence>
<evidence type="ECO:0000256" key="2">
    <source>
        <dbReference type="ARBA" id="ARBA00022722"/>
    </source>
</evidence>
<proteinExistence type="predicted"/>
<evidence type="ECO:0000313" key="6">
    <source>
        <dbReference type="Proteomes" id="UP000829560"/>
    </source>
</evidence>
<protein>
    <submittedName>
        <fullName evidence="5">VRR-NUC domain-containing protein</fullName>
    </submittedName>
</protein>
<dbReference type="GO" id="GO:0016788">
    <property type="term" value="F:hydrolase activity, acting on ester bonds"/>
    <property type="evidence" value="ECO:0007669"/>
    <property type="project" value="InterPro"/>
</dbReference>
<dbReference type="GO" id="GO:0004518">
    <property type="term" value="F:nuclease activity"/>
    <property type="evidence" value="ECO:0007669"/>
    <property type="project" value="UniProtKB-KW"/>
</dbReference>
<gene>
    <name evidence="5" type="ORF">MN210_08415</name>
</gene>
<dbReference type="Proteomes" id="UP000829560">
    <property type="component" value="Chromosome"/>
</dbReference>
<dbReference type="RefSeq" id="WP_241877971.1">
    <property type="nucleotide sequence ID" value="NZ_CP093310.2"/>
</dbReference>
<feature type="domain" description="VRR-NUC" evidence="4">
    <location>
        <begin position="8"/>
        <end position="123"/>
    </location>
</feature>
<accession>A0AAT9PE16</accession>